<keyword evidence="1" id="KW-0472">Membrane</keyword>
<evidence type="ECO:0000313" key="3">
    <source>
        <dbReference type="EMBL" id="KAJ7734758.1"/>
    </source>
</evidence>
<proteinExistence type="predicted"/>
<keyword evidence="1" id="KW-1133">Transmembrane helix</keyword>
<dbReference type="Proteomes" id="UP001215280">
    <property type="component" value="Unassembled WGS sequence"/>
</dbReference>
<dbReference type="Pfam" id="PF20152">
    <property type="entry name" value="DUF6534"/>
    <property type="match status" value="1"/>
</dbReference>
<feature type="transmembrane region" description="Helical" evidence="1">
    <location>
        <begin position="12"/>
        <end position="33"/>
    </location>
</feature>
<feature type="transmembrane region" description="Helical" evidence="1">
    <location>
        <begin position="118"/>
        <end position="134"/>
    </location>
</feature>
<dbReference type="PANTHER" id="PTHR40465:SF1">
    <property type="entry name" value="DUF6534 DOMAIN-CONTAINING PROTEIN"/>
    <property type="match status" value="1"/>
</dbReference>
<accession>A0AAD7I4A7</accession>
<dbReference type="InterPro" id="IPR045339">
    <property type="entry name" value="DUF6534"/>
</dbReference>
<evidence type="ECO:0000259" key="2">
    <source>
        <dbReference type="Pfam" id="PF20152"/>
    </source>
</evidence>
<gene>
    <name evidence="3" type="ORF">DFH07DRAFT_967473</name>
</gene>
<feature type="transmembrane region" description="Helical" evidence="1">
    <location>
        <begin position="84"/>
        <end position="106"/>
    </location>
</feature>
<dbReference type="EMBL" id="JARJLG010000159">
    <property type="protein sequence ID" value="KAJ7734758.1"/>
    <property type="molecule type" value="Genomic_DNA"/>
</dbReference>
<organism evidence="3 4">
    <name type="scientific">Mycena maculata</name>
    <dbReference type="NCBI Taxonomy" id="230809"/>
    <lineage>
        <taxon>Eukaryota</taxon>
        <taxon>Fungi</taxon>
        <taxon>Dikarya</taxon>
        <taxon>Basidiomycota</taxon>
        <taxon>Agaricomycotina</taxon>
        <taxon>Agaricomycetes</taxon>
        <taxon>Agaricomycetidae</taxon>
        <taxon>Agaricales</taxon>
        <taxon>Marasmiineae</taxon>
        <taxon>Mycenaceae</taxon>
        <taxon>Mycena</taxon>
    </lineage>
</organism>
<evidence type="ECO:0000256" key="1">
    <source>
        <dbReference type="SAM" id="Phobius"/>
    </source>
</evidence>
<feature type="transmembrane region" description="Helical" evidence="1">
    <location>
        <begin position="210"/>
        <end position="231"/>
    </location>
</feature>
<comment type="caution">
    <text evidence="3">The sequence shown here is derived from an EMBL/GenBank/DDBJ whole genome shotgun (WGS) entry which is preliminary data.</text>
</comment>
<feature type="domain" description="DUF6534" evidence="2">
    <location>
        <begin position="183"/>
        <end position="268"/>
    </location>
</feature>
<keyword evidence="4" id="KW-1185">Reference proteome</keyword>
<protein>
    <recommendedName>
        <fullName evidence="2">DUF6534 domain-containing protein</fullName>
    </recommendedName>
</protein>
<evidence type="ECO:0000313" key="4">
    <source>
        <dbReference type="Proteomes" id="UP001215280"/>
    </source>
</evidence>
<dbReference type="PANTHER" id="PTHR40465">
    <property type="entry name" value="CHROMOSOME 1, WHOLE GENOME SHOTGUN SEQUENCE"/>
    <property type="match status" value="1"/>
</dbReference>
<sequence>MGAFDTTLGAVSVGYTLAWGLYGVMSMQTFSYFQKFPKDNIWLKLLVTGLWVLDTLQLVLIGCVLYYWLITNYANPAALVDSPWTFNIGILVTNLIVIIVELFLTYRVFIRKSMSNRNYFLSGIIVLLSFSYFGENPDLDGVVDLTCYLGFESAVQVRTFQLQKIALFFKFQWIASVGLACASAADLIIAVSLCYYLLKSRTGLQKTDTIVNRLILYAMNTGLLTSIVVLMDMICFLTMPDNLVHISFNIVVGKLYTNSLLASLNFRDTVRSQQSDVVNTFSLGTMSNSRQGPQSFRFQTTANDDSFLTNTTNTVHDIRPIAVSHVIPGVGDEKYAV</sequence>
<name>A0AAD7I4A7_9AGAR</name>
<reference evidence="3" key="1">
    <citation type="submission" date="2023-03" db="EMBL/GenBank/DDBJ databases">
        <title>Massive genome expansion in bonnet fungi (Mycena s.s.) driven by repeated elements and novel gene families across ecological guilds.</title>
        <authorList>
            <consortium name="Lawrence Berkeley National Laboratory"/>
            <person name="Harder C.B."/>
            <person name="Miyauchi S."/>
            <person name="Viragh M."/>
            <person name="Kuo A."/>
            <person name="Thoen E."/>
            <person name="Andreopoulos B."/>
            <person name="Lu D."/>
            <person name="Skrede I."/>
            <person name="Drula E."/>
            <person name="Henrissat B."/>
            <person name="Morin E."/>
            <person name="Kohler A."/>
            <person name="Barry K."/>
            <person name="LaButti K."/>
            <person name="Morin E."/>
            <person name="Salamov A."/>
            <person name="Lipzen A."/>
            <person name="Mereny Z."/>
            <person name="Hegedus B."/>
            <person name="Baldrian P."/>
            <person name="Stursova M."/>
            <person name="Weitz H."/>
            <person name="Taylor A."/>
            <person name="Grigoriev I.V."/>
            <person name="Nagy L.G."/>
            <person name="Martin F."/>
            <person name="Kauserud H."/>
        </authorList>
    </citation>
    <scope>NUCLEOTIDE SEQUENCE</scope>
    <source>
        <strain evidence="3">CBHHK188m</strain>
    </source>
</reference>
<feature type="transmembrane region" description="Helical" evidence="1">
    <location>
        <begin position="173"/>
        <end position="198"/>
    </location>
</feature>
<dbReference type="AlphaFoldDB" id="A0AAD7I4A7"/>
<keyword evidence="1" id="KW-0812">Transmembrane</keyword>
<feature type="transmembrane region" description="Helical" evidence="1">
    <location>
        <begin position="45"/>
        <end position="69"/>
    </location>
</feature>